<sequence length="274" mass="31911">MIENTLLDILRELAPFQRVVFIMETLRGENGCPWDKEQTRESLKSYLIEEAYEVMEALEDQDPEELKKELGDLLFQILFHAQIAKEKGEFDIWEVLSAISEKMIRRHPHVFGDDKAETAAQVLVNWERIKKKEGKGNGMERKSVLDGVPTALPALLRAYRLQDKASRVGFDWQNIAEVMAKVDEEMKEFKEAYSENDREKIEMELGDLLFSLVNVSRFLHVNPEGALGQTIKRFMKRFQYIEQTFEKQGKSMEKSTLEEMDVLWNEAKKQDSSL</sequence>
<dbReference type="GO" id="GO:0046047">
    <property type="term" value="P:TTP catabolic process"/>
    <property type="evidence" value="ECO:0007669"/>
    <property type="project" value="TreeGrafter"/>
</dbReference>
<comment type="similarity">
    <text evidence="2">Belongs to the nucleoside triphosphate pyrophosphohydrolase family.</text>
</comment>
<dbReference type="NCBIfam" id="TIGR00444">
    <property type="entry name" value="mazG"/>
    <property type="match status" value="1"/>
</dbReference>
<dbReference type="GO" id="GO:0046076">
    <property type="term" value="P:dTTP catabolic process"/>
    <property type="evidence" value="ECO:0007669"/>
    <property type="project" value="TreeGrafter"/>
</dbReference>
<evidence type="ECO:0000256" key="4">
    <source>
        <dbReference type="ARBA" id="ARBA00074799"/>
    </source>
</evidence>
<dbReference type="GO" id="GO:0006203">
    <property type="term" value="P:dGTP catabolic process"/>
    <property type="evidence" value="ECO:0007669"/>
    <property type="project" value="TreeGrafter"/>
</dbReference>
<gene>
    <name evidence="6" type="primary">mazG</name>
    <name evidence="6" type="ORF">HY730_09625</name>
</gene>
<dbReference type="PANTHER" id="PTHR30522">
    <property type="entry name" value="NUCLEOSIDE TRIPHOSPHATE PYROPHOSPHOHYDROLASE"/>
    <property type="match status" value="1"/>
</dbReference>
<dbReference type="Pfam" id="PF03819">
    <property type="entry name" value="MazG"/>
    <property type="match status" value="2"/>
</dbReference>
<dbReference type="EMBL" id="JACQWF010000417">
    <property type="protein sequence ID" value="MBI4596614.1"/>
    <property type="molecule type" value="Genomic_DNA"/>
</dbReference>
<dbReference type="Gene3D" id="1.10.287.1080">
    <property type="entry name" value="MazG-like"/>
    <property type="match status" value="2"/>
</dbReference>
<dbReference type="AlphaFoldDB" id="A0A933GPT2"/>
<comment type="catalytic activity">
    <reaction evidence="1">
        <text>ATP + H2O = AMP + diphosphate + H(+)</text>
        <dbReference type="Rhea" id="RHEA:14245"/>
        <dbReference type="ChEBI" id="CHEBI:15377"/>
        <dbReference type="ChEBI" id="CHEBI:15378"/>
        <dbReference type="ChEBI" id="CHEBI:30616"/>
        <dbReference type="ChEBI" id="CHEBI:33019"/>
        <dbReference type="ChEBI" id="CHEBI:456215"/>
        <dbReference type="EC" id="3.6.1.8"/>
    </reaction>
</comment>
<name>A0A933GPT2_UNCTE</name>
<dbReference type="SUPFAM" id="SSF101386">
    <property type="entry name" value="all-alpha NTP pyrophosphatases"/>
    <property type="match status" value="2"/>
</dbReference>
<feature type="domain" description="NTP pyrophosphohydrolase MazG-like" evidence="5">
    <location>
        <begin position="175"/>
        <end position="236"/>
    </location>
</feature>
<dbReference type="PANTHER" id="PTHR30522:SF0">
    <property type="entry name" value="NUCLEOSIDE TRIPHOSPHATE PYROPHOSPHOHYDROLASE"/>
    <property type="match status" value="1"/>
</dbReference>
<evidence type="ECO:0000313" key="6">
    <source>
        <dbReference type="EMBL" id="MBI4596614.1"/>
    </source>
</evidence>
<evidence type="ECO:0000256" key="1">
    <source>
        <dbReference type="ARBA" id="ARBA00052141"/>
    </source>
</evidence>
<dbReference type="GO" id="GO:0046061">
    <property type="term" value="P:dATP catabolic process"/>
    <property type="evidence" value="ECO:0007669"/>
    <property type="project" value="TreeGrafter"/>
</dbReference>
<dbReference type="FunFam" id="1.10.287.1080:FF:000001">
    <property type="entry name" value="Nucleoside triphosphate pyrophosphohydrolase"/>
    <property type="match status" value="1"/>
</dbReference>
<dbReference type="GO" id="GO:0046052">
    <property type="term" value="P:UTP catabolic process"/>
    <property type="evidence" value="ECO:0007669"/>
    <property type="project" value="TreeGrafter"/>
</dbReference>
<dbReference type="Proteomes" id="UP000772181">
    <property type="component" value="Unassembled WGS sequence"/>
</dbReference>
<dbReference type="GO" id="GO:0047693">
    <property type="term" value="F:ATP diphosphatase activity"/>
    <property type="evidence" value="ECO:0007669"/>
    <property type="project" value="UniProtKB-EC"/>
</dbReference>
<feature type="domain" description="NTP pyrophosphohydrolase MazG-like" evidence="5">
    <location>
        <begin position="38"/>
        <end position="111"/>
    </location>
</feature>
<evidence type="ECO:0000313" key="7">
    <source>
        <dbReference type="Proteomes" id="UP000772181"/>
    </source>
</evidence>
<evidence type="ECO:0000259" key="5">
    <source>
        <dbReference type="Pfam" id="PF03819"/>
    </source>
</evidence>
<dbReference type="NCBIfam" id="NF007113">
    <property type="entry name" value="PRK09562.1"/>
    <property type="match status" value="1"/>
</dbReference>
<reference evidence="6" key="1">
    <citation type="submission" date="2020-07" db="EMBL/GenBank/DDBJ databases">
        <title>Huge and variable diversity of episymbiotic CPR bacteria and DPANN archaea in groundwater ecosystems.</title>
        <authorList>
            <person name="He C.Y."/>
            <person name="Keren R."/>
            <person name="Whittaker M."/>
            <person name="Farag I.F."/>
            <person name="Doudna J."/>
            <person name="Cate J.H.D."/>
            <person name="Banfield J.F."/>
        </authorList>
    </citation>
    <scope>NUCLEOTIDE SEQUENCE</scope>
    <source>
        <strain evidence="6">NC_groundwater_1482_Ag_S-0.65um_47_24</strain>
    </source>
</reference>
<dbReference type="InterPro" id="IPR048011">
    <property type="entry name" value="NTP-PPase_MazG-like_C"/>
</dbReference>
<dbReference type="CDD" id="cd11529">
    <property type="entry name" value="NTP-PPase_MazG_Cterm"/>
    <property type="match status" value="1"/>
</dbReference>
<dbReference type="FunFam" id="1.10.287.1080:FF:000003">
    <property type="entry name" value="Nucleoside triphosphate pyrophosphohydrolase"/>
    <property type="match status" value="1"/>
</dbReference>
<keyword evidence="6" id="KW-0378">Hydrolase</keyword>
<dbReference type="GO" id="GO:0046081">
    <property type="term" value="P:dUTP catabolic process"/>
    <property type="evidence" value="ECO:0007669"/>
    <property type="project" value="TreeGrafter"/>
</dbReference>
<dbReference type="GO" id="GO:0006950">
    <property type="term" value="P:response to stress"/>
    <property type="evidence" value="ECO:0007669"/>
    <property type="project" value="UniProtKB-ARBA"/>
</dbReference>
<dbReference type="EC" id="3.6.1.8" evidence="3"/>
<evidence type="ECO:0000256" key="2">
    <source>
        <dbReference type="ARBA" id="ARBA00061115"/>
    </source>
</evidence>
<dbReference type="InterPro" id="IPR011551">
    <property type="entry name" value="NTP_PyrPHydrolase_MazG"/>
</dbReference>
<evidence type="ECO:0000256" key="3">
    <source>
        <dbReference type="ARBA" id="ARBA00066372"/>
    </source>
</evidence>
<protein>
    <recommendedName>
        <fullName evidence="4">Nucleoside triphosphate pyrophosphohydrolase</fullName>
        <ecNumber evidence="3">3.6.1.8</ecNumber>
    </recommendedName>
</protein>
<dbReference type="InterPro" id="IPR004518">
    <property type="entry name" value="MazG-like_dom"/>
</dbReference>
<accession>A0A933GPT2</accession>
<dbReference type="InterPro" id="IPR048015">
    <property type="entry name" value="NTP-PPase_MazG-like_N"/>
</dbReference>
<proteinExistence type="inferred from homology"/>
<dbReference type="CDD" id="cd11528">
    <property type="entry name" value="NTP-PPase_MazG_Nterm"/>
    <property type="match status" value="1"/>
</dbReference>
<comment type="caution">
    <text evidence="6">The sequence shown here is derived from an EMBL/GenBank/DDBJ whole genome shotgun (WGS) entry which is preliminary data.</text>
</comment>
<organism evidence="6 7">
    <name type="scientific">Tectimicrobiota bacterium</name>
    <dbReference type="NCBI Taxonomy" id="2528274"/>
    <lineage>
        <taxon>Bacteria</taxon>
        <taxon>Pseudomonadati</taxon>
        <taxon>Nitrospinota/Tectimicrobiota group</taxon>
        <taxon>Candidatus Tectimicrobiota</taxon>
    </lineage>
</organism>